<protein>
    <submittedName>
        <fullName evidence="1">Uncharacterized protein</fullName>
    </submittedName>
</protein>
<dbReference type="RefSeq" id="WP_392396432.1">
    <property type="nucleotide sequence ID" value="NZ_JAURTK010000041.1"/>
</dbReference>
<evidence type="ECO:0000313" key="2">
    <source>
        <dbReference type="Proteomes" id="UP001229486"/>
    </source>
</evidence>
<dbReference type="Proteomes" id="UP001229486">
    <property type="component" value="Unassembled WGS sequence"/>
</dbReference>
<evidence type="ECO:0000313" key="1">
    <source>
        <dbReference type="EMBL" id="MDP9651932.1"/>
    </source>
</evidence>
<gene>
    <name evidence="1" type="ORF">J2793_007407</name>
</gene>
<dbReference type="AlphaFoldDB" id="A0AB73IV71"/>
<organism evidence="1 2">
    <name type="scientific">Paraburkholderia caledonica</name>
    <dbReference type="NCBI Taxonomy" id="134536"/>
    <lineage>
        <taxon>Bacteria</taxon>
        <taxon>Pseudomonadati</taxon>
        <taxon>Pseudomonadota</taxon>
        <taxon>Betaproteobacteria</taxon>
        <taxon>Burkholderiales</taxon>
        <taxon>Burkholderiaceae</taxon>
        <taxon>Paraburkholderia</taxon>
    </lineage>
</organism>
<name>A0AB73IV71_9BURK</name>
<dbReference type="EMBL" id="JAURTK010000041">
    <property type="protein sequence ID" value="MDP9651932.1"/>
    <property type="molecule type" value="Genomic_DNA"/>
</dbReference>
<sequence length="206" mass="22785">MSNLIVPKRLAARKASGAARALAEVRKAVLRGDLPPVTNHIYADCGKPAQAYDHRDYSKPLEVDPVCDSCNGRRGAALPSSVANELYGGAAIELEAEWKEGKHPPVLLPDDVVAQCKTYREAVRVAWDRRAVPAATRARLAECIGALPQHVTDYFHPDDAPSRRSLQPEMINDFEWFVGNRAVTQYLLRKADLMIAEEKSVAERVE</sequence>
<accession>A0AB73IV71</accession>
<proteinExistence type="predicted"/>
<comment type="caution">
    <text evidence="1">The sequence shown here is derived from an EMBL/GenBank/DDBJ whole genome shotgun (WGS) entry which is preliminary data.</text>
</comment>
<reference evidence="1" key="1">
    <citation type="submission" date="2023-07" db="EMBL/GenBank/DDBJ databases">
        <title>Sorghum-associated microbial communities from plants grown in Nebraska, USA.</title>
        <authorList>
            <person name="Schachtman D."/>
        </authorList>
    </citation>
    <scope>NUCLEOTIDE SEQUENCE</scope>
    <source>
        <strain evidence="1">DS1061</strain>
    </source>
</reference>